<sequence>MFSSIGRIVCTQDLQPGAEEKIGRRTTSDSALLLPQRHIDFFIAGLYNCRQLQASLGYVPPPISPVGMIMGLALRSAHWIY</sequence>
<dbReference type="Proteomes" id="UP000192582">
    <property type="component" value="Unassembled WGS sequence"/>
</dbReference>
<evidence type="ECO:0000313" key="1">
    <source>
        <dbReference type="EMBL" id="SMB78881.1"/>
    </source>
</evidence>
<reference evidence="1 2" key="1">
    <citation type="submission" date="2017-04" db="EMBL/GenBank/DDBJ databases">
        <authorList>
            <person name="Afonso C.L."/>
            <person name="Miller P.J."/>
            <person name="Scott M.A."/>
            <person name="Spackman E."/>
            <person name="Goraichik I."/>
            <person name="Dimitrov K.M."/>
            <person name="Suarez D.L."/>
            <person name="Swayne D.E."/>
        </authorList>
    </citation>
    <scope>NUCLEOTIDE SEQUENCE [LARGE SCALE GENOMIC DNA]</scope>
    <source>
        <strain evidence="1 2">KR-140</strain>
    </source>
</reference>
<gene>
    <name evidence="1" type="ORF">SAMN00790413_05674</name>
</gene>
<organism evidence="1 2">
    <name type="scientific">Deinococcus hopiensis KR-140</name>
    <dbReference type="NCBI Taxonomy" id="695939"/>
    <lineage>
        <taxon>Bacteria</taxon>
        <taxon>Thermotogati</taxon>
        <taxon>Deinococcota</taxon>
        <taxon>Deinococci</taxon>
        <taxon>Deinococcales</taxon>
        <taxon>Deinococcaceae</taxon>
        <taxon>Deinococcus</taxon>
    </lineage>
</organism>
<evidence type="ECO:0000313" key="2">
    <source>
        <dbReference type="Proteomes" id="UP000192582"/>
    </source>
</evidence>
<proteinExistence type="predicted"/>
<name>A0A1W1UDI8_9DEIO</name>
<dbReference type="EMBL" id="FWWU01000003">
    <property type="protein sequence ID" value="SMB78881.1"/>
    <property type="molecule type" value="Genomic_DNA"/>
</dbReference>
<accession>A0A1W1UDI8</accession>
<keyword evidence="2" id="KW-1185">Reference proteome</keyword>
<protein>
    <submittedName>
        <fullName evidence="1">Uncharacterized protein</fullName>
    </submittedName>
</protein>
<dbReference type="AlphaFoldDB" id="A0A1W1UDI8"/>